<protein>
    <submittedName>
        <fullName evidence="1">Uncharacterized protein</fullName>
    </submittedName>
</protein>
<dbReference type="Proteomes" id="UP000886653">
    <property type="component" value="Unassembled WGS sequence"/>
</dbReference>
<evidence type="ECO:0000313" key="1">
    <source>
        <dbReference type="EMBL" id="KAG0143224.1"/>
    </source>
</evidence>
<reference evidence="1" key="1">
    <citation type="submission" date="2013-11" db="EMBL/GenBank/DDBJ databases">
        <title>Genome sequence of the fusiform rust pathogen reveals effectors for host alternation and coevolution with pine.</title>
        <authorList>
            <consortium name="DOE Joint Genome Institute"/>
            <person name="Smith K."/>
            <person name="Pendleton A."/>
            <person name="Kubisiak T."/>
            <person name="Anderson C."/>
            <person name="Salamov A."/>
            <person name="Aerts A."/>
            <person name="Riley R."/>
            <person name="Clum A."/>
            <person name="Lindquist E."/>
            <person name="Ence D."/>
            <person name="Campbell M."/>
            <person name="Kronenberg Z."/>
            <person name="Feau N."/>
            <person name="Dhillon B."/>
            <person name="Hamelin R."/>
            <person name="Burleigh J."/>
            <person name="Smith J."/>
            <person name="Yandell M."/>
            <person name="Nelson C."/>
            <person name="Grigoriev I."/>
            <person name="Davis J."/>
        </authorList>
    </citation>
    <scope>NUCLEOTIDE SEQUENCE</scope>
    <source>
        <strain evidence="1">G11</strain>
    </source>
</reference>
<gene>
    <name evidence="1" type="ORF">CROQUDRAFT_661550</name>
</gene>
<organism evidence="1 2">
    <name type="scientific">Cronartium quercuum f. sp. fusiforme G11</name>
    <dbReference type="NCBI Taxonomy" id="708437"/>
    <lineage>
        <taxon>Eukaryota</taxon>
        <taxon>Fungi</taxon>
        <taxon>Dikarya</taxon>
        <taxon>Basidiomycota</taxon>
        <taxon>Pucciniomycotina</taxon>
        <taxon>Pucciniomycetes</taxon>
        <taxon>Pucciniales</taxon>
        <taxon>Coleosporiaceae</taxon>
        <taxon>Cronartium</taxon>
    </lineage>
</organism>
<keyword evidence="2" id="KW-1185">Reference proteome</keyword>
<dbReference type="EMBL" id="MU167325">
    <property type="protein sequence ID" value="KAG0143224.1"/>
    <property type="molecule type" value="Genomic_DNA"/>
</dbReference>
<feature type="non-terminal residue" evidence="1">
    <location>
        <position position="51"/>
    </location>
</feature>
<proteinExistence type="predicted"/>
<sequence>MKPGWNLNQPSRLIVFRFNQDFFEGLSCTYTYISYIVTLVKTFGWFSCFSV</sequence>
<comment type="caution">
    <text evidence="1">The sequence shown here is derived from an EMBL/GenBank/DDBJ whole genome shotgun (WGS) entry which is preliminary data.</text>
</comment>
<name>A0A9P6NFK7_9BASI</name>
<accession>A0A9P6NFK7</accession>
<dbReference type="AlphaFoldDB" id="A0A9P6NFK7"/>
<evidence type="ECO:0000313" key="2">
    <source>
        <dbReference type="Proteomes" id="UP000886653"/>
    </source>
</evidence>